<comment type="catalytic activity">
    <reaction evidence="8 10">
        <text>L-threonyl-[protein] + ATP = O-phospho-L-threonyl-[protein] + ADP + H(+)</text>
        <dbReference type="Rhea" id="RHEA:46608"/>
        <dbReference type="Rhea" id="RHEA-COMP:11060"/>
        <dbReference type="Rhea" id="RHEA-COMP:11605"/>
        <dbReference type="ChEBI" id="CHEBI:15378"/>
        <dbReference type="ChEBI" id="CHEBI:30013"/>
        <dbReference type="ChEBI" id="CHEBI:30616"/>
        <dbReference type="ChEBI" id="CHEBI:61977"/>
        <dbReference type="ChEBI" id="CHEBI:456216"/>
        <dbReference type="EC" id="2.7.11.1"/>
    </reaction>
</comment>
<dbReference type="Proteomes" id="UP000694888">
    <property type="component" value="Unplaced"/>
</dbReference>
<dbReference type="InterPro" id="IPR008271">
    <property type="entry name" value="Ser/Thr_kinase_AS"/>
</dbReference>
<evidence type="ECO:0000256" key="11">
    <source>
        <dbReference type="PIRSR" id="PIRSR000605-50"/>
    </source>
</evidence>
<dbReference type="SUPFAM" id="SSF56112">
    <property type="entry name" value="Protein kinase-like (PK-like)"/>
    <property type="match status" value="1"/>
</dbReference>
<dbReference type="SMR" id="Q9BMX7"/>
<dbReference type="GO" id="GO:0004674">
    <property type="term" value="F:protein serine/threonine kinase activity"/>
    <property type="evidence" value="ECO:0007669"/>
    <property type="project" value="UniProtKB-KW"/>
</dbReference>
<keyword evidence="2 10" id="KW-0723">Serine/threonine-protein kinase</keyword>
<evidence type="ECO:0000256" key="10">
    <source>
        <dbReference type="PIRNR" id="PIRNR000605"/>
    </source>
</evidence>
<dbReference type="InterPro" id="IPR000961">
    <property type="entry name" value="AGC-kinase_C"/>
</dbReference>
<evidence type="ECO:0000256" key="14">
    <source>
        <dbReference type="SAM" id="MobiDB-lite"/>
    </source>
</evidence>
<evidence type="ECO:0000256" key="2">
    <source>
        <dbReference type="ARBA" id="ARBA00022527"/>
    </source>
</evidence>
<evidence type="ECO:0000256" key="13">
    <source>
        <dbReference type="PROSITE-ProRule" id="PRU10141"/>
    </source>
</evidence>
<feature type="domain" description="AGC-kinase C-terminal" evidence="16">
    <location>
        <begin position="340"/>
        <end position="410"/>
    </location>
</feature>
<evidence type="ECO:0000256" key="6">
    <source>
        <dbReference type="ARBA" id="ARBA00022777"/>
    </source>
</evidence>
<dbReference type="InterPro" id="IPR017892">
    <property type="entry name" value="Pkinase_C"/>
</dbReference>
<proteinExistence type="evidence at transcript level"/>
<keyword evidence="7 10" id="KW-0067">ATP-binding</keyword>
<feature type="binding site" evidence="12">
    <location>
        <begin position="80"/>
        <end position="88"/>
    </location>
    <ligand>
        <name>ATP</name>
        <dbReference type="ChEBI" id="CHEBI:30616"/>
    </ligand>
</feature>
<feature type="compositionally biased region" description="Low complexity" evidence="14">
    <location>
        <begin position="490"/>
        <end position="512"/>
    </location>
</feature>
<dbReference type="Pfam" id="PF00433">
    <property type="entry name" value="Pkinase_C"/>
    <property type="match status" value="1"/>
</dbReference>
<dbReference type="FunFam" id="3.30.200.20:FF:000686">
    <property type="entry name" value="Ribosomal protein S6 kinase"/>
    <property type="match status" value="1"/>
</dbReference>
<keyword evidence="6 10" id="KW-0418">Kinase</keyword>
<reference evidence="17 19" key="1">
    <citation type="journal article" date="2001" name="J. Neurosci.">
        <title>Serotonin activates S6 kinase in a rapamycin-sensitive manner in Aplysia synaptosomes.</title>
        <authorList>
            <person name="Khan A."/>
            <person name="Pepio A.M."/>
            <person name="Sossin W.S."/>
        </authorList>
    </citation>
    <scope>NUCLEOTIDE SEQUENCE</scope>
</reference>
<dbReference type="PROSITE" id="PS00108">
    <property type="entry name" value="PROTEIN_KINASE_ST"/>
    <property type="match status" value="1"/>
</dbReference>
<dbReference type="GO" id="GO:0007165">
    <property type="term" value="P:signal transduction"/>
    <property type="evidence" value="ECO:0007669"/>
    <property type="project" value="InterPro"/>
</dbReference>
<dbReference type="InterPro" id="IPR016238">
    <property type="entry name" value="Ribosomal_S6_kinase"/>
</dbReference>
<dbReference type="Gene3D" id="1.10.510.10">
    <property type="entry name" value="Transferase(Phosphotransferase) domain 1"/>
    <property type="match status" value="1"/>
</dbReference>
<keyword evidence="4 10" id="KW-0808">Transferase</keyword>
<dbReference type="OrthoDB" id="63267at2759"/>
<evidence type="ECO:0000256" key="12">
    <source>
        <dbReference type="PIRSR" id="PIRSR000605-51"/>
    </source>
</evidence>
<evidence type="ECO:0000313" key="18">
    <source>
        <dbReference type="Proteomes" id="UP000694888"/>
    </source>
</evidence>
<accession>Q9BMX7</accession>
<dbReference type="InterPro" id="IPR017441">
    <property type="entry name" value="Protein_kinase_ATP_BS"/>
</dbReference>
<dbReference type="GeneID" id="100533420"/>
<evidence type="ECO:0000256" key="5">
    <source>
        <dbReference type="ARBA" id="ARBA00022741"/>
    </source>
</evidence>
<dbReference type="InterPro" id="IPR000719">
    <property type="entry name" value="Prot_kinase_dom"/>
</dbReference>
<organism evidence="17">
    <name type="scientific">Aplysia californica</name>
    <name type="common">California sea hare</name>
    <dbReference type="NCBI Taxonomy" id="6500"/>
    <lineage>
        <taxon>Eukaryota</taxon>
        <taxon>Metazoa</taxon>
        <taxon>Spiralia</taxon>
        <taxon>Lophotrochozoa</taxon>
        <taxon>Mollusca</taxon>
        <taxon>Gastropoda</taxon>
        <taxon>Heterobranchia</taxon>
        <taxon>Euthyneura</taxon>
        <taxon>Tectipleura</taxon>
        <taxon>Aplysiida</taxon>
        <taxon>Aplysioidea</taxon>
        <taxon>Aplysiidae</taxon>
        <taxon>Aplysia</taxon>
    </lineage>
</organism>
<dbReference type="GO" id="GO:0005524">
    <property type="term" value="F:ATP binding"/>
    <property type="evidence" value="ECO:0007669"/>
    <property type="project" value="UniProtKB-UniRule"/>
</dbReference>
<dbReference type="EC" id="2.7.11.1" evidence="10"/>
<evidence type="ECO:0000259" key="16">
    <source>
        <dbReference type="PROSITE" id="PS51285"/>
    </source>
</evidence>
<comment type="similarity">
    <text evidence="1 10">Belongs to the protein kinase superfamily. AGC Ser/Thr protein kinase family. S6 kinase subfamily.</text>
</comment>
<dbReference type="SMART" id="SM00220">
    <property type="entry name" value="S_TKc"/>
    <property type="match status" value="1"/>
</dbReference>
<dbReference type="PIRSF" id="PIRSF000605">
    <property type="entry name" value="Ribsml_S6_kin_1"/>
    <property type="match status" value="1"/>
</dbReference>
<evidence type="ECO:0000256" key="1">
    <source>
        <dbReference type="ARBA" id="ARBA00009804"/>
    </source>
</evidence>
<evidence type="ECO:0000313" key="19">
    <source>
        <dbReference type="RefSeq" id="NP_001191633.1"/>
    </source>
</evidence>
<feature type="binding site" evidence="12 13">
    <location>
        <position position="110"/>
    </location>
    <ligand>
        <name>ATP</name>
        <dbReference type="ChEBI" id="CHEBI:30616"/>
    </ligand>
</feature>
<feature type="region of interest" description="Disordered" evidence="14">
    <location>
        <begin position="483"/>
        <end position="522"/>
    </location>
</feature>
<dbReference type="EMBL" id="AF294915">
    <property type="protein sequence ID" value="AAG60621.1"/>
    <property type="molecule type" value="mRNA"/>
</dbReference>
<feature type="domain" description="Protein kinase" evidence="15">
    <location>
        <begin position="74"/>
        <end position="339"/>
    </location>
</feature>
<dbReference type="CDD" id="cd05584">
    <property type="entry name" value="STKc_p70S6K"/>
    <property type="match status" value="1"/>
</dbReference>
<evidence type="ECO:0000256" key="8">
    <source>
        <dbReference type="ARBA" id="ARBA00047899"/>
    </source>
</evidence>
<dbReference type="PROSITE" id="PS50011">
    <property type="entry name" value="PROTEIN_KINASE_DOM"/>
    <property type="match status" value="1"/>
</dbReference>
<keyword evidence="3" id="KW-0597">Phosphoprotein</keyword>
<reference evidence="19" key="2">
    <citation type="submission" date="2025-05" db="UniProtKB">
        <authorList>
            <consortium name="RefSeq"/>
        </authorList>
    </citation>
    <scope>IDENTIFICATION</scope>
</reference>
<keyword evidence="18" id="KW-1185">Reference proteome</keyword>
<dbReference type="AlphaFoldDB" id="Q9BMX7"/>
<evidence type="ECO:0000256" key="9">
    <source>
        <dbReference type="ARBA" id="ARBA00048679"/>
    </source>
</evidence>
<feature type="compositionally biased region" description="Acidic residues" evidence="14">
    <location>
        <begin position="22"/>
        <end position="32"/>
    </location>
</feature>
<evidence type="ECO:0000256" key="3">
    <source>
        <dbReference type="ARBA" id="ARBA00022553"/>
    </source>
</evidence>
<keyword evidence="5 10" id="KW-0547">Nucleotide-binding</keyword>
<dbReference type="PANTHER" id="PTHR24351">
    <property type="entry name" value="RIBOSOMAL PROTEIN S6 KINASE"/>
    <property type="match status" value="1"/>
</dbReference>
<evidence type="ECO:0000256" key="7">
    <source>
        <dbReference type="ARBA" id="ARBA00022840"/>
    </source>
</evidence>
<dbReference type="RefSeq" id="NP_001191633.1">
    <property type="nucleotide sequence ID" value="NM_001204704.1"/>
</dbReference>
<sequence length="522" mass="57370">MSNMTGAFDLELTEDGGRTEDVSDEEYFEADESSGRQQEYGGDGLPNEEIMETIELSAQTVNPSNVRKIGRERFEIISLLGKGGYGKVLLAEMLDESKSKYDPPRLYAMKVLKKATIARNQKDTAHTRAERNILEAVKHPFIVDLHYAFQTDGKLYLILEYLPGGELFTHLEREGIFMEDMASFYLGEILLAIEHLHTLGVIYRDLKPENVLLDCKGHIKLTDFGLCKESISLGEVTHTFCGTIEYMAPEIVQRSGHGKGVDWWSLGALMYDMLTGQPPFSGENRKKTIDKILRAKLSLPPYLTNEARALLKKLLKKNPSDRLGSGPDDAAPIKSHMFFRHTNWDDLLNKRIEPPIKIGVTSAYDVSLFDTKFTKQTPCDSPVDMTVFSPSINIFDGFTYVAPSVLTEMATQPWISERGPRSPRKSYKNESLLLNNGLEGFYQANAAAAHAIATQRGNHPGHVNQGPTTVVASSRAVNGYDTSAQEDMDTSGGAAAAATASTSGGGVTSSQGGATGGVHHRP</sequence>
<dbReference type="FunFam" id="1.10.510.10:FF:000092">
    <property type="entry name" value="Ribosomal protein S6 kinase"/>
    <property type="match status" value="1"/>
</dbReference>
<dbReference type="Pfam" id="PF00069">
    <property type="entry name" value="Pkinase"/>
    <property type="match status" value="1"/>
</dbReference>
<dbReference type="PROSITE" id="PS51285">
    <property type="entry name" value="AGC_KINASE_CTER"/>
    <property type="match status" value="1"/>
</dbReference>
<dbReference type="SMART" id="SM00133">
    <property type="entry name" value="S_TK_X"/>
    <property type="match status" value="1"/>
</dbReference>
<protein>
    <recommendedName>
        <fullName evidence="10">Ribosomal protein S6 kinase</fullName>
        <ecNumber evidence="10">2.7.11.1</ecNumber>
    </recommendedName>
</protein>
<feature type="region of interest" description="Disordered" evidence="14">
    <location>
        <begin position="1"/>
        <end position="42"/>
    </location>
</feature>
<dbReference type="PROSITE" id="PS00107">
    <property type="entry name" value="PROTEIN_KINASE_ATP"/>
    <property type="match status" value="1"/>
</dbReference>
<comment type="catalytic activity">
    <reaction evidence="9 10">
        <text>L-seryl-[protein] + ATP = O-phospho-L-seryl-[protein] + ADP + H(+)</text>
        <dbReference type="Rhea" id="RHEA:17989"/>
        <dbReference type="Rhea" id="RHEA-COMP:9863"/>
        <dbReference type="Rhea" id="RHEA-COMP:11604"/>
        <dbReference type="ChEBI" id="CHEBI:15378"/>
        <dbReference type="ChEBI" id="CHEBI:29999"/>
        <dbReference type="ChEBI" id="CHEBI:30616"/>
        <dbReference type="ChEBI" id="CHEBI:83421"/>
        <dbReference type="ChEBI" id="CHEBI:456216"/>
        <dbReference type="EC" id="2.7.11.1"/>
    </reaction>
</comment>
<evidence type="ECO:0000313" key="17">
    <source>
        <dbReference type="EMBL" id="AAG60621.1"/>
    </source>
</evidence>
<evidence type="ECO:0000256" key="4">
    <source>
        <dbReference type="ARBA" id="ARBA00022679"/>
    </source>
</evidence>
<gene>
    <name evidence="19" type="primary">LOC100533420</name>
</gene>
<dbReference type="Gene3D" id="3.30.200.20">
    <property type="entry name" value="Phosphorylase Kinase, domain 1"/>
    <property type="match status" value="1"/>
</dbReference>
<evidence type="ECO:0000259" key="15">
    <source>
        <dbReference type="PROSITE" id="PS50011"/>
    </source>
</evidence>
<feature type="active site" description="Proton acceptor" evidence="11">
    <location>
        <position position="205"/>
    </location>
</feature>
<name>Q9BMX7_APLCA</name>
<dbReference type="InterPro" id="IPR011009">
    <property type="entry name" value="Kinase-like_dom_sf"/>
</dbReference>